<accession>W2GZB3</accession>
<dbReference type="InterPro" id="IPR031825">
    <property type="entry name" value="RXLR"/>
</dbReference>
<keyword evidence="3 5" id="KW-0964">Secreted</keyword>
<proteinExistence type="inferred from homology"/>
<comment type="similarity">
    <text evidence="2 5">Belongs to the RxLR effector family.</text>
</comment>
<sequence length="341" mass="37790">MRFTSVLLLLAVGFLECVDSTSGHSASKTLTDHLTVVTDTQPITLAHRFLRTQGVDAIEDRAGLGKVTDALKAHAKKLTDTLTEILRALKNSKLEVLKNYIERLNKKNPDKTISLVGTLSARYGDDEVARAIVSAARRTDSAPHVKELATQLRSQQLRAWLDNGKSVDDVFKLLKLGDDGYEPLTSRKLIVLDDYIVEFNRANPGHKTTLLKTLTTGFGGESHLVTLLAAAKHDVRTKAKATELENGLLRQWQRENLDPASVMKLLNLDNGVDRVLNNRNLETFEKYIAVFSKKNPENPTTFLGALTMKYEEGEVAKAIVSALKNENMATRRVAANCRKSN</sequence>
<organism evidence="6">
    <name type="scientific">Phytophthora nicotianae</name>
    <name type="common">Potato buckeye rot agent</name>
    <name type="synonym">Phytophthora parasitica</name>
    <dbReference type="NCBI Taxonomy" id="4792"/>
    <lineage>
        <taxon>Eukaryota</taxon>
        <taxon>Sar</taxon>
        <taxon>Stramenopiles</taxon>
        <taxon>Oomycota</taxon>
        <taxon>Peronosporomycetes</taxon>
        <taxon>Peronosporales</taxon>
        <taxon>Peronosporaceae</taxon>
        <taxon>Phytophthora</taxon>
    </lineage>
</organism>
<dbReference type="AlphaFoldDB" id="W2GZB3"/>
<comment type="domain">
    <text evidence="5">The RxLR-dEER motif acts to carry the protein into the host cell cytoplasm through binding to cell surface phosphatidylinositol-3-phosphate.</text>
</comment>
<evidence type="ECO:0000256" key="3">
    <source>
        <dbReference type="ARBA" id="ARBA00022525"/>
    </source>
</evidence>
<dbReference type="EMBL" id="KI685954">
    <property type="protein sequence ID" value="ETK88317.1"/>
    <property type="molecule type" value="Genomic_DNA"/>
</dbReference>
<protein>
    <recommendedName>
        <fullName evidence="5">RxLR effector protein</fullName>
    </recommendedName>
</protein>
<dbReference type="InterPro" id="IPR044899">
    <property type="entry name" value="SptP_N_sf"/>
</dbReference>
<evidence type="ECO:0000256" key="5">
    <source>
        <dbReference type="RuleBase" id="RU367124"/>
    </source>
</evidence>
<evidence type="ECO:0000313" key="6">
    <source>
        <dbReference type="EMBL" id="ETK88317.1"/>
    </source>
</evidence>
<gene>
    <name evidence="6" type="ORF">L915_07416</name>
</gene>
<comment type="subcellular location">
    <subcellularLocation>
        <location evidence="1 5">Secreted</location>
    </subcellularLocation>
</comment>
<reference evidence="6" key="1">
    <citation type="submission" date="2013-11" db="EMBL/GenBank/DDBJ databases">
        <title>The Genome Sequence of Phytophthora parasitica CJ02B3.</title>
        <authorList>
            <consortium name="The Broad Institute Genomics Platform"/>
            <person name="Russ C."/>
            <person name="Tyler B."/>
            <person name="Panabieres F."/>
            <person name="Shan W."/>
            <person name="Tripathy S."/>
            <person name="Grunwald N."/>
            <person name="Machado M."/>
            <person name="Johnson C.S."/>
            <person name="Arredondo F."/>
            <person name="Hong C."/>
            <person name="Coffey M."/>
            <person name="Young S.K."/>
            <person name="Zeng Q."/>
            <person name="Gargeya S."/>
            <person name="Fitzgerald M."/>
            <person name="Abouelleil A."/>
            <person name="Alvarado L."/>
            <person name="Chapman S.B."/>
            <person name="Gainer-Dewar J."/>
            <person name="Goldberg J."/>
            <person name="Griggs A."/>
            <person name="Gujja S."/>
            <person name="Hansen M."/>
            <person name="Howarth C."/>
            <person name="Imamovic A."/>
            <person name="Ireland A."/>
            <person name="Larimer J."/>
            <person name="McCowan C."/>
            <person name="Murphy C."/>
            <person name="Pearson M."/>
            <person name="Poon T.W."/>
            <person name="Priest M."/>
            <person name="Roberts A."/>
            <person name="Saif S."/>
            <person name="Shea T."/>
            <person name="Sykes S."/>
            <person name="Wortman J."/>
            <person name="Nusbaum C."/>
            <person name="Birren B."/>
        </authorList>
    </citation>
    <scope>NUCLEOTIDE SEQUENCE [LARGE SCALE GENOMIC DNA]</scope>
    <source>
        <strain evidence="6">CJ02B3</strain>
    </source>
</reference>
<feature type="chain" id="PRO_5044955295" description="RxLR effector protein" evidence="5">
    <location>
        <begin position="24"/>
        <end position="341"/>
    </location>
</feature>
<dbReference type="Gene3D" id="4.10.1330.10">
    <property type="entry name" value="non globular Virulence effector SptP domain"/>
    <property type="match status" value="2"/>
</dbReference>
<dbReference type="Proteomes" id="UP000053236">
    <property type="component" value="Unassembled WGS sequence"/>
</dbReference>
<evidence type="ECO:0000256" key="4">
    <source>
        <dbReference type="ARBA" id="ARBA00022729"/>
    </source>
</evidence>
<keyword evidence="4 5" id="KW-0732">Signal</keyword>
<dbReference type="VEuPathDB" id="FungiDB:PPTG_10598"/>
<evidence type="ECO:0000256" key="1">
    <source>
        <dbReference type="ARBA" id="ARBA00004613"/>
    </source>
</evidence>
<feature type="signal peptide" evidence="5">
    <location>
        <begin position="1"/>
        <end position="23"/>
    </location>
</feature>
<dbReference type="Pfam" id="PF16810">
    <property type="entry name" value="RXLR"/>
    <property type="match status" value="1"/>
</dbReference>
<comment type="function">
    <text evidence="5">Effector that suppresses plant defense responses during pathogen infection.</text>
</comment>
<evidence type="ECO:0000256" key="2">
    <source>
        <dbReference type="ARBA" id="ARBA00010400"/>
    </source>
</evidence>
<name>W2GZB3_PHYNI</name>